<dbReference type="STRING" id="454130.A0A0U5GAS6"/>
<dbReference type="OMA" id="GIDLWYA"/>
<organism evidence="3 4">
    <name type="scientific">Aspergillus calidoustus</name>
    <dbReference type="NCBI Taxonomy" id="454130"/>
    <lineage>
        <taxon>Eukaryota</taxon>
        <taxon>Fungi</taxon>
        <taxon>Dikarya</taxon>
        <taxon>Ascomycota</taxon>
        <taxon>Pezizomycotina</taxon>
        <taxon>Eurotiomycetes</taxon>
        <taxon>Eurotiomycetidae</taxon>
        <taxon>Eurotiales</taxon>
        <taxon>Aspergillaceae</taxon>
        <taxon>Aspergillus</taxon>
        <taxon>Aspergillus subgen. Nidulantes</taxon>
    </lineage>
</organism>
<dbReference type="OrthoDB" id="190201at2759"/>
<dbReference type="Proteomes" id="UP000054771">
    <property type="component" value="Unassembled WGS sequence"/>
</dbReference>
<dbReference type="Gene3D" id="3.40.50.1820">
    <property type="entry name" value="alpha/beta hydrolase"/>
    <property type="match status" value="1"/>
</dbReference>
<dbReference type="PANTHER" id="PTHR43798">
    <property type="entry name" value="MONOACYLGLYCEROL LIPASE"/>
    <property type="match status" value="1"/>
</dbReference>
<gene>
    <name evidence="3" type="ORF">ASPCAL11790</name>
</gene>
<dbReference type="EMBL" id="CDMC01000012">
    <property type="protein sequence ID" value="CEL08643.1"/>
    <property type="molecule type" value="Genomic_DNA"/>
</dbReference>
<feature type="signal peptide" evidence="1">
    <location>
        <begin position="1"/>
        <end position="19"/>
    </location>
</feature>
<dbReference type="InterPro" id="IPR029058">
    <property type="entry name" value="AB_hydrolase_fold"/>
</dbReference>
<dbReference type="Pfam" id="PF12697">
    <property type="entry name" value="Abhydrolase_6"/>
    <property type="match status" value="1"/>
</dbReference>
<feature type="domain" description="AB hydrolase-1" evidence="2">
    <location>
        <begin position="65"/>
        <end position="286"/>
    </location>
</feature>
<feature type="chain" id="PRO_5006857693" description="AB hydrolase-1 domain-containing protein" evidence="1">
    <location>
        <begin position="20"/>
        <end position="297"/>
    </location>
</feature>
<keyword evidence="4" id="KW-1185">Reference proteome</keyword>
<dbReference type="InterPro" id="IPR000073">
    <property type="entry name" value="AB_hydrolase_1"/>
</dbReference>
<accession>A0A0U5GAS6</accession>
<dbReference type="InterPro" id="IPR050266">
    <property type="entry name" value="AB_hydrolase_sf"/>
</dbReference>
<name>A0A0U5GAS6_ASPCI</name>
<sequence length="297" mass="32632">MVKISIIGTLIAAAMSVTAYTPPWTTLPPTPELPHAYHEAHAPINNISLWYGLYGPRIGKAGSPVVVLHGGKISSRWWGHLIKSLECDFSVIAIDTRAHGRSTDDLSVKLSYEQFAADAVALLDHLKIPKASFVGWSDGAVTSLTIAMNYPARADRIIAFGANYRPDQANATGLAGVTFGEDLYNRQKTQYLQRNPDPHPDFERFYERVVAMQEVEPFWDAKDFAKIPVFGEDKDAPFVLVATGDYEEAIIRTVPGEIHGMIPNSQLTILPGVSHFAPLQDPETFAVSVKAFLSKAK</sequence>
<reference evidence="4" key="1">
    <citation type="journal article" date="2016" name="Genome Announc.">
        <title>Draft genome sequences of fungus Aspergillus calidoustus.</title>
        <authorList>
            <person name="Horn F."/>
            <person name="Linde J."/>
            <person name="Mattern D.J."/>
            <person name="Walther G."/>
            <person name="Guthke R."/>
            <person name="Scherlach K."/>
            <person name="Martin K."/>
            <person name="Brakhage A.A."/>
            <person name="Petzke L."/>
            <person name="Valiante V."/>
        </authorList>
    </citation>
    <scope>NUCLEOTIDE SEQUENCE [LARGE SCALE GENOMIC DNA]</scope>
    <source>
        <strain evidence="4">SF006504</strain>
    </source>
</reference>
<evidence type="ECO:0000313" key="4">
    <source>
        <dbReference type="Proteomes" id="UP000054771"/>
    </source>
</evidence>
<protein>
    <recommendedName>
        <fullName evidence="2">AB hydrolase-1 domain-containing protein</fullName>
    </recommendedName>
</protein>
<evidence type="ECO:0000259" key="2">
    <source>
        <dbReference type="Pfam" id="PF12697"/>
    </source>
</evidence>
<dbReference type="AlphaFoldDB" id="A0A0U5GAS6"/>
<dbReference type="PANTHER" id="PTHR43798:SF33">
    <property type="entry name" value="HYDROLASE, PUTATIVE (AFU_ORTHOLOGUE AFUA_2G14860)-RELATED"/>
    <property type="match status" value="1"/>
</dbReference>
<proteinExistence type="predicted"/>
<dbReference type="SUPFAM" id="SSF53474">
    <property type="entry name" value="alpha/beta-Hydrolases"/>
    <property type="match status" value="1"/>
</dbReference>
<dbReference type="GO" id="GO:0016020">
    <property type="term" value="C:membrane"/>
    <property type="evidence" value="ECO:0007669"/>
    <property type="project" value="TreeGrafter"/>
</dbReference>
<evidence type="ECO:0000256" key="1">
    <source>
        <dbReference type="SAM" id="SignalP"/>
    </source>
</evidence>
<keyword evidence="1" id="KW-0732">Signal</keyword>
<evidence type="ECO:0000313" key="3">
    <source>
        <dbReference type="EMBL" id="CEL08643.1"/>
    </source>
</evidence>